<evidence type="ECO:0008006" key="5">
    <source>
        <dbReference type="Google" id="ProtNLM"/>
    </source>
</evidence>
<dbReference type="AlphaFoldDB" id="A0A8H8RLV2"/>
<feature type="non-terminal residue" evidence="3">
    <location>
        <position position="1"/>
    </location>
</feature>
<evidence type="ECO:0000313" key="3">
    <source>
        <dbReference type="EMBL" id="TVY36908.1"/>
    </source>
</evidence>
<sequence>MSGLEVDTRGQPGLEVVPQGVGTPLYVDKYPVHPDTSIPTPKSAPSRICGLSRRTFWIVLVLLVLVVLGAGIGGGVGGGLSGSHKNKSVSATSQSSNAGVSSTSASLTGSSSSTNPSSTTSTSTRAPLASTTPGSYRIINVESNTALDLYVLGEGYLTHSTELGDIYQRYLLKLLKQSYNLTAAPAAYTHQSWQIASVGDGASIIFNTKTNAYITAPNNLTAGEDPSDGHAAVYGALPGNSADPYARWTLVTNSDNSTR</sequence>
<reference evidence="3 4" key="1">
    <citation type="submission" date="2018-05" db="EMBL/GenBank/DDBJ databases">
        <title>Genome sequencing and assembly of the regulated plant pathogen Lachnellula willkommii and related sister species for the development of diagnostic species identification markers.</title>
        <authorList>
            <person name="Giroux E."/>
            <person name="Bilodeau G."/>
        </authorList>
    </citation>
    <scope>NUCLEOTIDE SEQUENCE [LARGE SCALE GENOMIC DNA]</scope>
    <source>
        <strain evidence="3 4">CBS 160.35</strain>
    </source>
</reference>
<feature type="compositionally biased region" description="Low complexity" evidence="1">
    <location>
        <begin position="90"/>
        <end position="129"/>
    </location>
</feature>
<keyword evidence="2" id="KW-0812">Transmembrane</keyword>
<keyword evidence="4" id="KW-1185">Reference proteome</keyword>
<evidence type="ECO:0000256" key="2">
    <source>
        <dbReference type="SAM" id="Phobius"/>
    </source>
</evidence>
<protein>
    <recommendedName>
        <fullName evidence="5">Ricin B lectin domain-containing protein</fullName>
    </recommendedName>
</protein>
<evidence type="ECO:0000256" key="1">
    <source>
        <dbReference type="SAM" id="MobiDB-lite"/>
    </source>
</evidence>
<dbReference type="EMBL" id="QGMI01000769">
    <property type="protein sequence ID" value="TVY36908.1"/>
    <property type="molecule type" value="Genomic_DNA"/>
</dbReference>
<dbReference type="OrthoDB" id="2131701at2759"/>
<organism evidence="3 4">
    <name type="scientific">Lachnellula occidentalis</name>
    <dbReference type="NCBI Taxonomy" id="215460"/>
    <lineage>
        <taxon>Eukaryota</taxon>
        <taxon>Fungi</taxon>
        <taxon>Dikarya</taxon>
        <taxon>Ascomycota</taxon>
        <taxon>Pezizomycotina</taxon>
        <taxon>Leotiomycetes</taxon>
        <taxon>Helotiales</taxon>
        <taxon>Lachnaceae</taxon>
        <taxon>Lachnellula</taxon>
    </lineage>
</organism>
<proteinExistence type="predicted"/>
<accession>A0A8H8RLV2</accession>
<name>A0A8H8RLV2_9HELO</name>
<keyword evidence="2" id="KW-1133">Transmembrane helix</keyword>
<dbReference type="Proteomes" id="UP000443090">
    <property type="component" value="Unassembled WGS sequence"/>
</dbReference>
<keyword evidence="2" id="KW-0472">Membrane</keyword>
<gene>
    <name evidence="3" type="ORF">LOCC1_G007445</name>
</gene>
<feature type="region of interest" description="Disordered" evidence="1">
    <location>
        <begin position="83"/>
        <end position="129"/>
    </location>
</feature>
<dbReference type="Gene3D" id="2.80.10.50">
    <property type="match status" value="1"/>
</dbReference>
<feature type="transmembrane region" description="Helical" evidence="2">
    <location>
        <begin position="56"/>
        <end position="80"/>
    </location>
</feature>
<evidence type="ECO:0000313" key="4">
    <source>
        <dbReference type="Proteomes" id="UP000443090"/>
    </source>
</evidence>
<comment type="caution">
    <text evidence="3">The sequence shown here is derived from an EMBL/GenBank/DDBJ whole genome shotgun (WGS) entry which is preliminary data.</text>
</comment>